<dbReference type="PANTHER" id="PTHR39607">
    <property type="entry name" value="XANTHOCILLIN BIOSYNTHESIS CLUSTER TRANSCRIPTION FACTOR XANC-RELATED"/>
    <property type="match status" value="1"/>
</dbReference>
<evidence type="ECO:0000313" key="4">
    <source>
        <dbReference type="Proteomes" id="UP000683417"/>
    </source>
</evidence>
<dbReference type="Proteomes" id="UP000683417">
    <property type="component" value="Unassembled WGS sequence"/>
</dbReference>
<feature type="compositionally biased region" description="Basic and acidic residues" evidence="1">
    <location>
        <begin position="31"/>
        <end position="43"/>
    </location>
</feature>
<dbReference type="InterPro" id="IPR052635">
    <property type="entry name" value="Sec_Metab_Biosynth_Reg"/>
</dbReference>
<sequence>MSRSSYPHSSPPRMVNASSSAFSSSANPDEDWTKIPDLAERRRIQNRIAQRNYRKKLKRRLEDLERRAGSSSASPPQTHVELQDQTNNQETPVRSFIRSPEMHQQLPFMTRPELQQQQQQLSPITPNQTNHPSLEGNIPTPNLLKRSPSQSPPPPLDYYYFYPYPFPLDENNYESYPMPQQNHYYSGNNEQLVFGENNYPAPFTLPSNLEQLNQPIKREGGTLSPMNFNASELPNVNIVEPHDYTQFEPHNFPFSVSYEQFLSFSNPGI</sequence>
<gene>
    <name evidence="3" type="ORF">BGTH12_LOCUS6205</name>
</gene>
<reference evidence="3" key="1">
    <citation type="submission" date="2020-10" db="EMBL/GenBank/DDBJ databases">
        <authorList>
            <person name="Muller C M."/>
        </authorList>
    </citation>
    <scope>NUCLEOTIDE SEQUENCE</scope>
    <source>
        <strain evidence="3">THUN-12</strain>
    </source>
</reference>
<dbReference type="AlphaFoldDB" id="A0A9W4GGR5"/>
<evidence type="ECO:0000313" key="3">
    <source>
        <dbReference type="EMBL" id="CAD6504847.1"/>
    </source>
</evidence>
<dbReference type="EMBL" id="CAJHIT010000009">
    <property type="protein sequence ID" value="CAD6504847.1"/>
    <property type="molecule type" value="Genomic_DNA"/>
</dbReference>
<organism evidence="3 4">
    <name type="scientific">Blumeria graminis f. sp. triticale</name>
    <dbReference type="NCBI Taxonomy" id="1689686"/>
    <lineage>
        <taxon>Eukaryota</taxon>
        <taxon>Fungi</taxon>
        <taxon>Dikarya</taxon>
        <taxon>Ascomycota</taxon>
        <taxon>Pezizomycotina</taxon>
        <taxon>Leotiomycetes</taxon>
        <taxon>Erysiphales</taxon>
        <taxon>Erysiphaceae</taxon>
        <taxon>Blumeria</taxon>
    </lineage>
</organism>
<dbReference type="CDD" id="cd14688">
    <property type="entry name" value="bZIP_YAP"/>
    <property type="match status" value="1"/>
</dbReference>
<comment type="caution">
    <text evidence="3">The sequence shown here is derived from an EMBL/GenBank/DDBJ whole genome shotgun (WGS) entry which is preliminary data.</text>
</comment>
<evidence type="ECO:0000256" key="1">
    <source>
        <dbReference type="SAM" id="MobiDB-lite"/>
    </source>
</evidence>
<proteinExistence type="predicted"/>
<evidence type="ECO:0000259" key="2">
    <source>
        <dbReference type="PROSITE" id="PS00036"/>
    </source>
</evidence>
<dbReference type="PROSITE" id="PS00036">
    <property type="entry name" value="BZIP_BASIC"/>
    <property type="match status" value="1"/>
</dbReference>
<feature type="region of interest" description="Disordered" evidence="1">
    <location>
        <begin position="112"/>
        <end position="152"/>
    </location>
</feature>
<protein>
    <submittedName>
        <fullName evidence="3">BgTH12-00349</fullName>
    </submittedName>
</protein>
<feature type="domain" description="BZIP" evidence="2">
    <location>
        <begin position="41"/>
        <end position="56"/>
    </location>
</feature>
<feature type="compositionally biased region" description="Polar residues" evidence="1">
    <location>
        <begin position="121"/>
        <end position="132"/>
    </location>
</feature>
<accession>A0A9W4GGR5</accession>
<name>A0A9W4GGR5_BLUGR</name>
<feature type="compositionally biased region" description="Low complexity" evidence="1">
    <location>
        <begin position="1"/>
        <end position="26"/>
    </location>
</feature>
<dbReference type="GO" id="GO:0003700">
    <property type="term" value="F:DNA-binding transcription factor activity"/>
    <property type="evidence" value="ECO:0007669"/>
    <property type="project" value="InterPro"/>
</dbReference>
<feature type="region of interest" description="Disordered" evidence="1">
    <location>
        <begin position="1"/>
        <end position="90"/>
    </location>
</feature>
<dbReference type="PANTHER" id="PTHR39607:SF2">
    <property type="entry name" value="BZIP DOMAIN-CONTAINING PROTEIN"/>
    <property type="match status" value="1"/>
</dbReference>
<dbReference type="InterPro" id="IPR004827">
    <property type="entry name" value="bZIP"/>
</dbReference>